<reference evidence="2 3" key="1">
    <citation type="submission" date="2024-11" db="EMBL/GenBank/DDBJ databases">
        <title>Chromosome-level genome assembly of the freshwater bivalve Anodonta woodiana.</title>
        <authorList>
            <person name="Chen X."/>
        </authorList>
    </citation>
    <scope>NUCLEOTIDE SEQUENCE [LARGE SCALE GENOMIC DNA]</scope>
    <source>
        <strain evidence="2">MN2024</strain>
        <tissue evidence="2">Gills</tissue>
    </source>
</reference>
<dbReference type="InterPro" id="IPR040647">
    <property type="entry name" value="SPIN-DOC_Znf-C2H2"/>
</dbReference>
<comment type="caution">
    <text evidence="2">The sequence shown here is derived from an EMBL/GenBank/DDBJ whole genome shotgun (WGS) entry which is preliminary data.</text>
</comment>
<evidence type="ECO:0000313" key="3">
    <source>
        <dbReference type="Proteomes" id="UP001634394"/>
    </source>
</evidence>
<dbReference type="Proteomes" id="UP001634394">
    <property type="component" value="Unassembled WGS sequence"/>
</dbReference>
<protein>
    <recommendedName>
        <fullName evidence="1">SPIN-DOC-like zinc-finger domain-containing protein</fullName>
    </recommendedName>
</protein>
<evidence type="ECO:0000313" key="2">
    <source>
        <dbReference type="EMBL" id="KAL3869821.1"/>
    </source>
</evidence>
<dbReference type="AlphaFoldDB" id="A0ABD3W857"/>
<dbReference type="Pfam" id="PF18658">
    <property type="entry name" value="zf-C2H2_12"/>
    <property type="match status" value="1"/>
</dbReference>
<sequence>MAANRKRKVDNKNRQFNDDWTVQYCFVQHQTNVICLLCHSTVAVAKESNIKRHYDTKHQDFHNVVGDERTARIESLRRSLNRQQNIFSKQSEDFSAA</sequence>
<name>A0ABD3W857_SINWO</name>
<gene>
    <name evidence="2" type="ORF">ACJMK2_042454</name>
</gene>
<evidence type="ECO:0000259" key="1">
    <source>
        <dbReference type="Pfam" id="PF18658"/>
    </source>
</evidence>
<proteinExistence type="predicted"/>
<dbReference type="EMBL" id="JBJQND010000008">
    <property type="protein sequence ID" value="KAL3869821.1"/>
    <property type="molecule type" value="Genomic_DNA"/>
</dbReference>
<dbReference type="PANTHER" id="PTHR45913">
    <property type="entry name" value="EPM2A-INTERACTING PROTEIN 1"/>
    <property type="match status" value="1"/>
</dbReference>
<organism evidence="2 3">
    <name type="scientific">Sinanodonta woodiana</name>
    <name type="common">Chinese pond mussel</name>
    <name type="synonym">Anodonta woodiana</name>
    <dbReference type="NCBI Taxonomy" id="1069815"/>
    <lineage>
        <taxon>Eukaryota</taxon>
        <taxon>Metazoa</taxon>
        <taxon>Spiralia</taxon>
        <taxon>Lophotrochozoa</taxon>
        <taxon>Mollusca</taxon>
        <taxon>Bivalvia</taxon>
        <taxon>Autobranchia</taxon>
        <taxon>Heteroconchia</taxon>
        <taxon>Palaeoheterodonta</taxon>
        <taxon>Unionida</taxon>
        <taxon>Unionoidea</taxon>
        <taxon>Unionidae</taxon>
        <taxon>Unioninae</taxon>
        <taxon>Sinanodonta</taxon>
    </lineage>
</organism>
<keyword evidence="3" id="KW-1185">Reference proteome</keyword>
<dbReference type="PANTHER" id="PTHR45913:SF5">
    <property type="entry name" value="GENERAL TRANSCRIPTION FACTOR II-I REPEAT DOMAIN-CONTAINING PROTEIN 2A-LIKE PROTEIN"/>
    <property type="match status" value="1"/>
</dbReference>
<feature type="domain" description="SPIN-DOC-like zinc-finger" evidence="1">
    <location>
        <begin position="19"/>
        <end position="74"/>
    </location>
</feature>
<accession>A0ABD3W857</accession>